<evidence type="ECO:0000256" key="1">
    <source>
        <dbReference type="SAM" id="Phobius"/>
    </source>
</evidence>
<name>A0A3B0WB08_9ZZZZ</name>
<accession>A0A3B0WB08</accession>
<protein>
    <submittedName>
        <fullName evidence="2">Uncharacterized protein</fullName>
    </submittedName>
</protein>
<proteinExistence type="predicted"/>
<evidence type="ECO:0000313" key="2">
    <source>
        <dbReference type="EMBL" id="VAW47887.1"/>
    </source>
</evidence>
<keyword evidence="1" id="KW-0812">Transmembrane</keyword>
<feature type="transmembrane region" description="Helical" evidence="1">
    <location>
        <begin position="21"/>
        <end position="40"/>
    </location>
</feature>
<organism evidence="2">
    <name type="scientific">hydrothermal vent metagenome</name>
    <dbReference type="NCBI Taxonomy" id="652676"/>
    <lineage>
        <taxon>unclassified sequences</taxon>
        <taxon>metagenomes</taxon>
        <taxon>ecological metagenomes</taxon>
    </lineage>
</organism>
<gene>
    <name evidence="2" type="ORF">MNBD_GAMMA04-1289</name>
</gene>
<dbReference type="AlphaFoldDB" id="A0A3B0WB08"/>
<dbReference type="EMBL" id="UOFB01000223">
    <property type="protein sequence ID" value="VAW47887.1"/>
    <property type="molecule type" value="Genomic_DNA"/>
</dbReference>
<sequence>MNNKIKKNKSVKDQVSSKQSGFIILMGLLILVLGAATWFGTAGNLRSEGMKLSSQSDDVENLERIKDKMLTYALLYPGIFGDGNDTPGPGYFPCPDTTGDSQSNGGCVAGNALFVIGMVPQRIVARQFSFLSSNQENRRYWFAVDSRYLNRNPILGSLNSLTSSLVDTAGGAGFCNDPNVVPPVAGPLPATCVAPITLDGRGDIVMILFYAGDPLNQQRGNLAIAPGFANAHIGAFLEQPALPAIGAPANFVSVGANPDNFNDRIVTITREEWNATMLSLVAMDANNDGVVDLCTIPDGAVGAQSWFNRCSQTPFDQPNNPCIPAAIGNLEGQGWRFVLGC</sequence>
<keyword evidence="1" id="KW-0472">Membrane</keyword>
<reference evidence="2" key="1">
    <citation type="submission" date="2018-06" db="EMBL/GenBank/DDBJ databases">
        <authorList>
            <person name="Zhirakovskaya E."/>
        </authorList>
    </citation>
    <scope>NUCLEOTIDE SEQUENCE</scope>
</reference>
<keyword evidence="1" id="KW-1133">Transmembrane helix</keyword>